<keyword evidence="1" id="KW-0812">Transmembrane</keyword>
<name>A0A844QPZ0_9HYPH</name>
<proteinExistence type="predicted"/>
<dbReference type="RefSeq" id="WP_156715555.1">
    <property type="nucleotide sequence ID" value="NZ_WPHG01000008.1"/>
</dbReference>
<dbReference type="EMBL" id="WPHG01000008">
    <property type="protein sequence ID" value="MVA99891.1"/>
    <property type="molecule type" value="Genomic_DNA"/>
</dbReference>
<evidence type="ECO:0000313" key="3">
    <source>
        <dbReference type="Proteomes" id="UP000463224"/>
    </source>
</evidence>
<dbReference type="Proteomes" id="UP000463224">
    <property type="component" value="Unassembled WGS sequence"/>
</dbReference>
<reference evidence="2 3" key="1">
    <citation type="submission" date="2019-12" db="EMBL/GenBank/DDBJ databases">
        <title>Nitratireductor arenosus sp. nov., Isolated from sea sand, Jeju island, South Korea.</title>
        <authorList>
            <person name="Kim W."/>
        </authorList>
    </citation>
    <scope>NUCLEOTIDE SEQUENCE [LARGE SCALE GENOMIC DNA]</scope>
    <source>
        <strain evidence="2 3">CAU 1489</strain>
    </source>
</reference>
<evidence type="ECO:0000256" key="1">
    <source>
        <dbReference type="SAM" id="Phobius"/>
    </source>
</evidence>
<organism evidence="2 3">
    <name type="scientific">Nitratireductor arenosus</name>
    <dbReference type="NCBI Taxonomy" id="2682096"/>
    <lineage>
        <taxon>Bacteria</taxon>
        <taxon>Pseudomonadati</taxon>
        <taxon>Pseudomonadota</taxon>
        <taxon>Alphaproteobacteria</taxon>
        <taxon>Hyphomicrobiales</taxon>
        <taxon>Phyllobacteriaceae</taxon>
        <taxon>Nitratireductor</taxon>
    </lineage>
</organism>
<keyword evidence="1" id="KW-1133">Transmembrane helix</keyword>
<sequence>MNATKPWYMSRTVWASLITVLTGTAGLFGLPLGEVDDAALTETVLETVTAISGIFALFGRLSATTKIG</sequence>
<keyword evidence="1" id="KW-0472">Membrane</keyword>
<keyword evidence="3" id="KW-1185">Reference proteome</keyword>
<dbReference type="AlphaFoldDB" id="A0A844QPZ0"/>
<feature type="transmembrane region" description="Helical" evidence="1">
    <location>
        <begin position="12"/>
        <end position="32"/>
    </location>
</feature>
<protein>
    <recommendedName>
        <fullName evidence="4">Holin</fullName>
    </recommendedName>
</protein>
<evidence type="ECO:0000313" key="2">
    <source>
        <dbReference type="EMBL" id="MVA99891.1"/>
    </source>
</evidence>
<comment type="caution">
    <text evidence="2">The sequence shown here is derived from an EMBL/GenBank/DDBJ whole genome shotgun (WGS) entry which is preliminary data.</text>
</comment>
<evidence type="ECO:0008006" key="4">
    <source>
        <dbReference type="Google" id="ProtNLM"/>
    </source>
</evidence>
<feature type="transmembrane region" description="Helical" evidence="1">
    <location>
        <begin position="44"/>
        <end position="63"/>
    </location>
</feature>
<gene>
    <name evidence="2" type="ORF">GN330_21805</name>
</gene>
<accession>A0A844QPZ0</accession>